<feature type="region of interest" description="Disordered" evidence="4">
    <location>
        <begin position="38"/>
        <end position="83"/>
    </location>
</feature>
<dbReference type="InterPro" id="IPR037524">
    <property type="entry name" value="PA14/GLEYA"/>
</dbReference>
<feature type="chain" id="PRO_5045525697" evidence="5">
    <location>
        <begin position="29"/>
        <end position="295"/>
    </location>
</feature>
<feature type="signal peptide" evidence="5">
    <location>
        <begin position="1"/>
        <end position="28"/>
    </location>
</feature>
<dbReference type="InterPro" id="IPR011874">
    <property type="entry name" value="Fibro_Slime"/>
</dbReference>
<keyword evidence="3" id="KW-0325">Glycoprotein</keyword>
<dbReference type="EMBL" id="JAQNDO010000001">
    <property type="protein sequence ID" value="MDC0747996.1"/>
    <property type="molecule type" value="Genomic_DNA"/>
</dbReference>
<comment type="caution">
    <text evidence="7">The sequence shown here is derived from an EMBL/GenBank/DDBJ whole genome shotgun (WGS) entry which is preliminary data.</text>
</comment>
<evidence type="ECO:0000256" key="4">
    <source>
        <dbReference type="SAM" id="MobiDB-lite"/>
    </source>
</evidence>
<dbReference type="Proteomes" id="UP001221411">
    <property type="component" value="Unassembled WGS sequence"/>
</dbReference>
<dbReference type="PROSITE" id="PS51257">
    <property type="entry name" value="PROKAR_LIPOPROTEIN"/>
    <property type="match status" value="1"/>
</dbReference>
<dbReference type="Pfam" id="PF07691">
    <property type="entry name" value="PA14"/>
    <property type="match status" value="1"/>
</dbReference>
<dbReference type="InterPro" id="IPR011658">
    <property type="entry name" value="PA14_dom"/>
</dbReference>
<evidence type="ECO:0000256" key="5">
    <source>
        <dbReference type="SAM" id="SignalP"/>
    </source>
</evidence>
<evidence type="ECO:0000256" key="2">
    <source>
        <dbReference type="ARBA" id="ARBA00022729"/>
    </source>
</evidence>
<dbReference type="PROSITE" id="PS51820">
    <property type="entry name" value="PA14"/>
    <property type="match status" value="1"/>
</dbReference>
<accession>A0ABT5F1N4</accession>
<dbReference type="InterPro" id="IPR051154">
    <property type="entry name" value="Prespore-cell_inducing_factor"/>
</dbReference>
<sequence length="295" mass="30322">MMKTRHAGRMGRFALVLGMMGLLGAATACGDSGTGATGGPGGSGAGGSGAGGSGQGGVGQGGMGGEGGELFPSGVGGAGGGAGGGDPNCNPILKATVRDFQIAHPDFEDFLGDDKGIVTNELGADGKPVYAGNPTTSTTTGKANFDQWFNDVEGVNIAIPVEIPLMAAGGGVYTYSNSAFFPIDGQGFGDEFQTHNYHFTLELRTQFIYEGGEVFTFTGDDDLFTFINGKKVIDLGGVHGAQTSTVNLDERAAELGIEKGKTYPLDFFFAERHTSESNFRIDTTIGCFSEPPIPE</sequence>
<gene>
    <name evidence="7" type="ORF">POL67_42090</name>
</gene>
<dbReference type="NCBIfam" id="TIGR02148">
    <property type="entry name" value="Fibro_Slime"/>
    <property type="match status" value="1"/>
</dbReference>
<reference evidence="7 8" key="1">
    <citation type="submission" date="2022-11" db="EMBL/GenBank/DDBJ databases">
        <title>Minimal conservation of predation-associated metabolite biosynthetic gene clusters underscores biosynthetic potential of Myxococcota including descriptions for ten novel species: Archangium lansinium sp. nov., Myxococcus landrumus sp. nov., Nannocystis bai.</title>
        <authorList>
            <person name="Ahearne A."/>
            <person name="Stevens C."/>
            <person name="Dowd S."/>
        </authorList>
    </citation>
    <scope>NUCLEOTIDE SEQUENCE [LARGE SCALE GENOMIC DNA]</scope>
    <source>
        <strain evidence="7 8">RJM3</strain>
    </source>
</reference>
<keyword evidence="2 5" id="KW-0732">Signal</keyword>
<dbReference type="PANTHER" id="PTHR31137">
    <property type="entry name" value="PROTEIN PSIB-RELATED-RELATED"/>
    <property type="match status" value="1"/>
</dbReference>
<dbReference type="RefSeq" id="WP_271926753.1">
    <property type="nucleotide sequence ID" value="NZ_JAQNDO010000001.1"/>
</dbReference>
<evidence type="ECO:0000313" key="7">
    <source>
        <dbReference type="EMBL" id="MDC0747996.1"/>
    </source>
</evidence>
<comment type="similarity">
    <text evidence="1">Belongs to the prespore-cell-inducing factor family.</text>
</comment>
<name>A0ABT5F1N4_9BACT</name>
<keyword evidence="8" id="KW-1185">Reference proteome</keyword>
<protein>
    <submittedName>
        <fullName evidence="7">Fibro-slime domain-containing protein</fullName>
    </submittedName>
</protein>
<evidence type="ECO:0000256" key="3">
    <source>
        <dbReference type="ARBA" id="ARBA00023180"/>
    </source>
</evidence>
<organism evidence="7 8">
    <name type="scientific">Polyangium mundeleinium</name>
    <dbReference type="NCBI Taxonomy" id="2995306"/>
    <lineage>
        <taxon>Bacteria</taxon>
        <taxon>Pseudomonadati</taxon>
        <taxon>Myxococcota</taxon>
        <taxon>Polyangia</taxon>
        <taxon>Polyangiales</taxon>
        <taxon>Polyangiaceae</taxon>
        <taxon>Polyangium</taxon>
    </lineage>
</organism>
<feature type="domain" description="PA14" evidence="6">
    <location>
        <begin position="139"/>
        <end position="295"/>
    </location>
</feature>
<evidence type="ECO:0000259" key="6">
    <source>
        <dbReference type="PROSITE" id="PS51820"/>
    </source>
</evidence>
<evidence type="ECO:0000256" key="1">
    <source>
        <dbReference type="ARBA" id="ARBA00008709"/>
    </source>
</evidence>
<evidence type="ECO:0000313" key="8">
    <source>
        <dbReference type="Proteomes" id="UP001221411"/>
    </source>
</evidence>
<proteinExistence type="inferred from homology"/>